<proteinExistence type="predicted"/>
<sequence length="285" mass="28596">MSGQGGTLRPRAPDAAEAVRLMDAGAVAALAERLAAQPGLVARRLELDGPDPGAYFRAPRLLWFVAENPVRTGAMPRNAVAVAQTVIAAARAEGAPDLGADLDTTLGLVASGRIAREEGQQAALIAALVAEGAQPDHAMRAALAHRERAAAEALLAAGAALTLPAAAGLGRTEAIPALAEAAGEAALHEALSLAACNGAAAAVTALLARGADPDRYNPEGVHAHSAPLHQAVSIGAAGTVAALLAGGADPYLPDRVHGGDAWAWAQHCGHPEILALLPPRRHPGG</sequence>
<protein>
    <recommendedName>
        <fullName evidence="4">Ankyrin repeat domain-containing protein</fullName>
    </recommendedName>
</protein>
<dbReference type="EMBL" id="BSYI01000034">
    <property type="protein sequence ID" value="GMG84347.1"/>
    <property type="molecule type" value="Genomic_DNA"/>
</dbReference>
<dbReference type="Proteomes" id="UP001239909">
    <property type="component" value="Unassembled WGS sequence"/>
</dbReference>
<evidence type="ECO:0000256" key="1">
    <source>
        <dbReference type="PROSITE-ProRule" id="PRU00023"/>
    </source>
</evidence>
<accession>A0ABQ6LMB3</accession>
<keyword evidence="3" id="KW-1185">Reference proteome</keyword>
<feature type="repeat" description="ANK" evidence="1">
    <location>
        <begin position="223"/>
        <end position="255"/>
    </location>
</feature>
<reference evidence="2 3" key="1">
    <citation type="submission" date="2023-04" db="EMBL/GenBank/DDBJ databases">
        <title>Marinoamorphus aggregata gen. nov., sp. Nov., isolate from tissue of brittle star Ophioplocus japonicus.</title>
        <authorList>
            <person name="Kawano K."/>
            <person name="Sawayama S."/>
            <person name="Nakagawa S."/>
        </authorList>
    </citation>
    <scope>NUCLEOTIDE SEQUENCE [LARGE SCALE GENOMIC DNA]</scope>
    <source>
        <strain evidence="2 3">NKW23</strain>
    </source>
</reference>
<gene>
    <name evidence="2" type="ORF">LNKW23_35620</name>
</gene>
<dbReference type="Gene3D" id="1.25.40.20">
    <property type="entry name" value="Ankyrin repeat-containing domain"/>
    <property type="match status" value="1"/>
</dbReference>
<evidence type="ECO:0008006" key="4">
    <source>
        <dbReference type="Google" id="ProtNLM"/>
    </source>
</evidence>
<evidence type="ECO:0000313" key="3">
    <source>
        <dbReference type="Proteomes" id="UP001239909"/>
    </source>
</evidence>
<dbReference type="RefSeq" id="WP_285673384.1">
    <property type="nucleotide sequence ID" value="NZ_BSYI01000034.1"/>
</dbReference>
<keyword evidence="1" id="KW-0040">ANK repeat</keyword>
<organism evidence="2 3">
    <name type="scientific">Paralimibaculum aggregatum</name>
    <dbReference type="NCBI Taxonomy" id="3036245"/>
    <lineage>
        <taxon>Bacteria</taxon>
        <taxon>Pseudomonadati</taxon>
        <taxon>Pseudomonadota</taxon>
        <taxon>Alphaproteobacteria</taxon>
        <taxon>Rhodobacterales</taxon>
        <taxon>Paracoccaceae</taxon>
        <taxon>Paralimibaculum</taxon>
    </lineage>
</organism>
<dbReference type="SUPFAM" id="SSF48403">
    <property type="entry name" value="Ankyrin repeat"/>
    <property type="match status" value="1"/>
</dbReference>
<dbReference type="InterPro" id="IPR036770">
    <property type="entry name" value="Ankyrin_rpt-contain_sf"/>
</dbReference>
<evidence type="ECO:0000313" key="2">
    <source>
        <dbReference type="EMBL" id="GMG84347.1"/>
    </source>
</evidence>
<dbReference type="InterPro" id="IPR002110">
    <property type="entry name" value="Ankyrin_rpt"/>
</dbReference>
<comment type="caution">
    <text evidence="2">The sequence shown here is derived from an EMBL/GenBank/DDBJ whole genome shotgun (WGS) entry which is preliminary data.</text>
</comment>
<name>A0ABQ6LMB3_9RHOB</name>
<dbReference type="PROSITE" id="PS50088">
    <property type="entry name" value="ANK_REPEAT"/>
    <property type="match status" value="1"/>
</dbReference>